<keyword evidence="4" id="KW-0804">Transcription</keyword>
<sequence length="303" mass="33783">MQPFRAIAVFYHVARLNSIVGAAAQLNVTPSAVSQQLKALEEQIGTALITRRGRNVGLTEAGERYFEMISDKVEGIMRATDAIQGRQQQATLVIRATPTISSKWLLPRLTRFMERLPDTNLRIDGSNEPVDFTRNNVDLEIRHGLGGWPGLYTEPLTEERFVPVCAPDMAAAASLMPAEVLRLPRIRSVKAQVQWSAWAEAQGLGAAPEARLSFDRSHMAIDAACLGYGVALESELMIEAELASGRLVVPVARTPLLRVATQWLVCPRSHLRRHRVTRLIEWLREEAADWRQSSPAENVEYLK</sequence>
<dbReference type="Proteomes" id="UP000509322">
    <property type="component" value="Plasmid unnamed2"/>
</dbReference>
<dbReference type="SUPFAM" id="SSF46785">
    <property type="entry name" value="Winged helix' DNA-binding domain"/>
    <property type="match status" value="1"/>
</dbReference>
<dbReference type="AlphaFoldDB" id="A0A7H9C295"/>
<dbReference type="PANTHER" id="PTHR30537:SF26">
    <property type="entry name" value="GLYCINE CLEAVAGE SYSTEM TRANSCRIPTIONAL ACTIVATOR"/>
    <property type="match status" value="1"/>
</dbReference>
<evidence type="ECO:0000256" key="3">
    <source>
        <dbReference type="ARBA" id="ARBA00023125"/>
    </source>
</evidence>
<dbReference type="InterPro" id="IPR000847">
    <property type="entry name" value="LysR_HTH_N"/>
</dbReference>
<protein>
    <submittedName>
        <fullName evidence="6">LysR family transcriptional regulator</fullName>
    </submittedName>
</protein>
<evidence type="ECO:0000313" key="6">
    <source>
        <dbReference type="EMBL" id="QLH17025.1"/>
    </source>
</evidence>
<evidence type="ECO:0000313" key="7">
    <source>
        <dbReference type="Proteomes" id="UP000509322"/>
    </source>
</evidence>
<keyword evidence="6" id="KW-0614">Plasmid</keyword>
<comment type="similarity">
    <text evidence="1">Belongs to the LysR transcriptional regulatory family.</text>
</comment>
<dbReference type="GO" id="GO:0043565">
    <property type="term" value="F:sequence-specific DNA binding"/>
    <property type="evidence" value="ECO:0007669"/>
    <property type="project" value="TreeGrafter"/>
</dbReference>
<dbReference type="FunFam" id="1.10.10.10:FF:000001">
    <property type="entry name" value="LysR family transcriptional regulator"/>
    <property type="match status" value="1"/>
</dbReference>
<evidence type="ECO:0000259" key="5">
    <source>
        <dbReference type="PROSITE" id="PS50931"/>
    </source>
</evidence>
<keyword evidence="2" id="KW-0805">Transcription regulation</keyword>
<dbReference type="GO" id="GO:0006351">
    <property type="term" value="P:DNA-templated transcription"/>
    <property type="evidence" value="ECO:0007669"/>
    <property type="project" value="TreeGrafter"/>
</dbReference>
<dbReference type="Gene3D" id="1.10.10.10">
    <property type="entry name" value="Winged helix-like DNA-binding domain superfamily/Winged helix DNA-binding domain"/>
    <property type="match status" value="1"/>
</dbReference>
<dbReference type="InterPro" id="IPR005119">
    <property type="entry name" value="LysR_subst-bd"/>
</dbReference>
<dbReference type="InterPro" id="IPR036390">
    <property type="entry name" value="WH_DNA-bd_sf"/>
</dbReference>
<dbReference type="InterPro" id="IPR036388">
    <property type="entry name" value="WH-like_DNA-bd_sf"/>
</dbReference>
<dbReference type="PRINTS" id="PR00039">
    <property type="entry name" value="HTHLYSR"/>
</dbReference>
<dbReference type="Pfam" id="PF00126">
    <property type="entry name" value="HTH_1"/>
    <property type="match status" value="1"/>
</dbReference>
<dbReference type="PANTHER" id="PTHR30537">
    <property type="entry name" value="HTH-TYPE TRANSCRIPTIONAL REGULATOR"/>
    <property type="match status" value="1"/>
</dbReference>
<dbReference type="Pfam" id="PF03466">
    <property type="entry name" value="LysR_substrate"/>
    <property type="match status" value="1"/>
</dbReference>
<evidence type="ECO:0000256" key="4">
    <source>
        <dbReference type="ARBA" id="ARBA00023163"/>
    </source>
</evidence>
<accession>A0A7H9C295</accession>
<proteinExistence type="inferred from homology"/>
<dbReference type="EMBL" id="CP058692">
    <property type="protein sequence ID" value="QLH17025.1"/>
    <property type="molecule type" value="Genomic_DNA"/>
</dbReference>
<dbReference type="InterPro" id="IPR058163">
    <property type="entry name" value="LysR-type_TF_proteobact-type"/>
</dbReference>
<dbReference type="RefSeq" id="WP_024846139.1">
    <property type="nucleotide sequence ID" value="NZ_CP058692.1"/>
</dbReference>
<feature type="domain" description="HTH lysR-type" evidence="5">
    <location>
        <begin position="1"/>
        <end position="59"/>
    </location>
</feature>
<dbReference type="SUPFAM" id="SSF53850">
    <property type="entry name" value="Periplasmic binding protein-like II"/>
    <property type="match status" value="1"/>
</dbReference>
<dbReference type="GO" id="GO:0003700">
    <property type="term" value="F:DNA-binding transcription factor activity"/>
    <property type="evidence" value="ECO:0007669"/>
    <property type="project" value="InterPro"/>
</dbReference>
<gene>
    <name evidence="6" type="ORF">HYQ43_22620</name>
</gene>
<keyword evidence="3" id="KW-0238">DNA-binding</keyword>
<dbReference type="Gene3D" id="3.40.190.10">
    <property type="entry name" value="Periplasmic binding protein-like II"/>
    <property type="match status" value="2"/>
</dbReference>
<geneLocation type="plasmid" evidence="6 7">
    <name>unnamed2</name>
</geneLocation>
<name>A0A7H9C295_PARPN</name>
<evidence type="ECO:0000256" key="1">
    <source>
        <dbReference type="ARBA" id="ARBA00009437"/>
    </source>
</evidence>
<reference evidence="6 7" key="1">
    <citation type="submission" date="2020-07" db="EMBL/GenBank/DDBJ databases">
        <title>The complete genome of Paracoccus pantotrophus ACCC 10489.</title>
        <authorList>
            <person name="Si Y."/>
        </authorList>
    </citation>
    <scope>NUCLEOTIDE SEQUENCE [LARGE SCALE GENOMIC DNA]</scope>
    <source>
        <strain evidence="6 7">ACCC10489</strain>
        <plasmid evidence="6 7">unnamed2</plasmid>
    </source>
</reference>
<evidence type="ECO:0000256" key="2">
    <source>
        <dbReference type="ARBA" id="ARBA00023015"/>
    </source>
</evidence>
<dbReference type="PROSITE" id="PS50931">
    <property type="entry name" value="HTH_LYSR"/>
    <property type="match status" value="1"/>
</dbReference>
<dbReference type="CDD" id="cd08432">
    <property type="entry name" value="PBP2_GcdR_TrpI_HvrB_AmpR_like"/>
    <property type="match status" value="1"/>
</dbReference>
<organism evidence="6 7">
    <name type="scientific">Paracoccus pantotrophus</name>
    <name type="common">Thiosphaera pantotropha</name>
    <dbReference type="NCBI Taxonomy" id="82367"/>
    <lineage>
        <taxon>Bacteria</taxon>
        <taxon>Pseudomonadati</taxon>
        <taxon>Pseudomonadota</taxon>
        <taxon>Alphaproteobacteria</taxon>
        <taxon>Rhodobacterales</taxon>
        <taxon>Paracoccaceae</taxon>
        <taxon>Paracoccus</taxon>
    </lineage>
</organism>